<gene>
    <name evidence="1" type="ordered locus">DEHA2F23210g</name>
</gene>
<dbReference type="eggNOG" id="ENOG502S52G">
    <property type="taxonomic scope" value="Eukaryota"/>
</dbReference>
<dbReference type="KEGG" id="dha:DEHA2F23210g"/>
<evidence type="ECO:0000313" key="2">
    <source>
        <dbReference type="Proteomes" id="UP000000599"/>
    </source>
</evidence>
<dbReference type="RefSeq" id="XP_461350.1">
    <property type="nucleotide sequence ID" value="XM_461350.1"/>
</dbReference>
<organism evidence="1 2">
    <name type="scientific">Debaryomyces hansenii (strain ATCC 36239 / CBS 767 / BCRC 21394 / JCM 1990 / NBRC 0083 / IGC 2968)</name>
    <name type="common">Yeast</name>
    <name type="synonym">Torulaspora hansenii</name>
    <dbReference type="NCBI Taxonomy" id="284592"/>
    <lineage>
        <taxon>Eukaryota</taxon>
        <taxon>Fungi</taxon>
        <taxon>Dikarya</taxon>
        <taxon>Ascomycota</taxon>
        <taxon>Saccharomycotina</taxon>
        <taxon>Pichiomycetes</taxon>
        <taxon>Debaryomycetaceae</taxon>
        <taxon>Debaryomyces</taxon>
    </lineage>
</organism>
<dbReference type="Pfam" id="PF05821">
    <property type="entry name" value="NDUF_B8"/>
    <property type="match status" value="1"/>
</dbReference>
<name>Q6BKC1_DEBHA</name>
<keyword evidence="2" id="KW-1185">Reference proteome</keyword>
<dbReference type="InterPro" id="IPR008699">
    <property type="entry name" value="NDUFB8"/>
</dbReference>
<accession>Q6BKC1</accession>
<dbReference type="PANTHER" id="PTHR12840">
    <property type="entry name" value="NADH-UBIQUINONE OXIDOREDUCTASE ASHI SUBUNIT"/>
    <property type="match status" value="1"/>
</dbReference>
<dbReference type="OMA" id="DIWSPDY"/>
<evidence type="ECO:0000313" key="1">
    <source>
        <dbReference type="EMBL" id="CAG89756.1"/>
    </source>
</evidence>
<protein>
    <submittedName>
        <fullName evidence="1">DEHA2F23210p</fullName>
    </submittedName>
</protein>
<dbReference type="Proteomes" id="UP000000599">
    <property type="component" value="Chromosome F"/>
</dbReference>
<proteinExistence type="predicted"/>
<dbReference type="HOGENOM" id="CLU_100674_2_0_1"/>
<dbReference type="InParanoid" id="Q6BKC1"/>
<dbReference type="STRING" id="284592.Q6BKC1"/>
<sequence>MLSRIGLNASRCISRRSVRFLTTKNTITDHNTGRVIKLTDPSRPEIADYDNVKPVLAQDKDPYVKYDDQQNRRNINDPLNIEEDYYDIWSPDYFQFVSDKTALKHNGIFFSLIIGFGTAIWYFELNPAKPAMPRSYPFGGLAKELGSGSKEDEYFYRVKPDTTAEQELGFLANDNQIEENKKAYEQANADFLRD</sequence>
<dbReference type="AlphaFoldDB" id="Q6BKC1"/>
<reference evidence="1 2" key="1">
    <citation type="journal article" date="2004" name="Nature">
        <title>Genome evolution in yeasts.</title>
        <authorList>
            <consortium name="Genolevures"/>
            <person name="Dujon B."/>
            <person name="Sherman D."/>
            <person name="Fischer G."/>
            <person name="Durrens P."/>
            <person name="Casaregola S."/>
            <person name="Lafontaine I."/>
            <person name="de Montigny J."/>
            <person name="Marck C."/>
            <person name="Neuveglise C."/>
            <person name="Talla E."/>
            <person name="Goffard N."/>
            <person name="Frangeul L."/>
            <person name="Aigle M."/>
            <person name="Anthouard V."/>
            <person name="Babour A."/>
            <person name="Barbe V."/>
            <person name="Barnay S."/>
            <person name="Blanchin S."/>
            <person name="Beckerich J.M."/>
            <person name="Beyne E."/>
            <person name="Bleykasten C."/>
            <person name="Boisrame A."/>
            <person name="Boyer J."/>
            <person name="Cattolico L."/>
            <person name="Confanioleri F."/>
            <person name="de Daruvar A."/>
            <person name="Despons L."/>
            <person name="Fabre E."/>
            <person name="Fairhead C."/>
            <person name="Ferry-Dumazet H."/>
            <person name="Groppi A."/>
            <person name="Hantraye F."/>
            <person name="Hennequin C."/>
            <person name="Jauniaux N."/>
            <person name="Joyet P."/>
            <person name="Kachouri R."/>
            <person name="Kerrest A."/>
            <person name="Koszul R."/>
            <person name="Lemaire M."/>
            <person name="Lesur I."/>
            <person name="Ma L."/>
            <person name="Muller H."/>
            <person name="Nicaud J.M."/>
            <person name="Nikolski M."/>
            <person name="Oztas S."/>
            <person name="Ozier-Kalogeropoulos O."/>
            <person name="Pellenz S."/>
            <person name="Potier S."/>
            <person name="Richard G.F."/>
            <person name="Straub M.L."/>
            <person name="Suleau A."/>
            <person name="Swennene D."/>
            <person name="Tekaia F."/>
            <person name="Wesolowski-Louvel M."/>
            <person name="Westhof E."/>
            <person name="Wirth B."/>
            <person name="Zeniou-Meyer M."/>
            <person name="Zivanovic I."/>
            <person name="Bolotin-Fukuhara M."/>
            <person name="Thierry A."/>
            <person name="Bouchier C."/>
            <person name="Caudron B."/>
            <person name="Scarpelli C."/>
            <person name="Gaillardin C."/>
            <person name="Weissenbach J."/>
            <person name="Wincker P."/>
            <person name="Souciet J.L."/>
        </authorList>
    </citation>
    <scope>NUCLEOTIDE SEQUENCE [LARGE SCALE GENOMIC DNA]</scope>
    <source>
        <strain evidence="2">ATCC 36239 / CBS 767 / BCRC 21394 / JCM 1990 / NBRC 0083 / IGC 2968</strain>
    </source>
</reference>
<dbReference type="EMBL" id="CR382138">
    <property type="protein sequence ID" value="CAG89756.1"/>
    <property type="molecule type" value="Genomic_DNA"/>
</dbReference>
<dbReference type="GeneID" id="2903159"/>
<dbReference type="GO" id="GO:0005739">
    <property type="term" value="C:mitochondrion"/>
    <property type="evidence" value="ECO:0007669"/>
    <property type="project" value="InterPro"/>
</dbReference>
<dbReference type="OrthoDB" id="2014058at2759"/>
<dbReference type="PANTHER" id="PTHR12840:SF1">
    <property type="entry name" value="NADH DEHYDROGENASE [UBIQUINONE] 1 BETA SUBCOMPLEX SUBUNIT 8, MITOCHONDRIAL"/>
    <property type="match status" value="1"/>
</dbReference>